<dbReference type="HOGENOM" id="CLU_3385636_0_0_1"/>
<reference evidence="1" key="2">
    <citation type="submission" date="2018-08" db="UniProtKB">
        <authorList>
            <consortium name="EnsemblPlants"/>
        </authorList>
    </citation>
    <scope>IDENTIFICATION</scope>
    <source>
        <strain evidence="1">Yugu1</strain>
    </source>
</reference>
<reference evidence="2" key="1">
    <citation type="journal article" date="2012" name="Nat. Biotechnol.">
        <title>Reference genome sequence of the model plant Setaria.</title>
        <authorList>
            <person name="Bennetzen J.L."/>
            <person name="Schmutz J."/>
            <person name="Wang H."/>
            <person name="Percifield R."/>
            <person name="Hawkins J."/>
            <person name="Pontaroli A.C."/>
            <person name="Estep M."/>
            <person name="Feng L."/>
            <person name="Vaughn J.N."/>
            <person name="Grimwood J."/>
            <person name="Jenkins J."/>
            <person name="Barry K."/>
            <person name="Lindquist E."/>
            <person name="Hellsten U."/>
            <person name="Deshpande S."/>
            <person name="Wang X."/>
            <person name="Wu X."/>
            <person name="Mitros T."/>
            <person name="Triplett J."/>
            <person name="Yang X."/>
            <person name="Ye C.Y."/>
            <person name="Mauro-Herrera M."/>
            <person name="Wang L."/>
            <person name="Li P."/>
            <person name="Sharma M."/>
            <person name="Sharma R."/>
            <person name="Ronald P.C."/>
            <person name="Panaud O."/>
            <person name="Kellogg E.A."/>
            <person name="Brutnell T.P."/>
            <person name="Doust A.N."/>
            <person name="Tuskan G.A."/>
            <person name="Rokhsar D."/>
            <person name="Devos K.M."/>
        </authorList>
    </citation>
    <scope>NUCLEOTIDE SEQUENCE [LARGE SCALE GENOMIC DNA]</scope>
    <source>
        <strain evidence="2">cv. Yugu1</strain>
    </source>
</reference>
<proteinExistence type="predicted"/>
<accession>K3XTZ4</accession>
<keyword evidence="2" id="KW-1185">Reference proteome</keyword>
<name>K3XTZ4_SETIT</name>
<protein>
    <submittedName>
        <fullName evidence="1">Uncharacterized protein</fullName>
    </submittedName>
</protein>
<dbReference type="Proteomes" id="UP000004995">
    <property type="component" value="Unassembled WGS sequence"/>
</dbReference>
<dbReference type="EnsemblPlants" id="KQL04055">
    <property type="protein sequence ID" value="KQL04055"/>
    <property type="gene ID" value="SETIT_005401mg"/>
</dbReference>
<evidence type="ECO:0000313" key="1">
    <source>
        <dbReference type="EnsemblPlants" id="KQL04055"/>
    </source>
</evidence>
<dbReference type="EMBL" id="AGNK02002815">
    <property type="status" value="NOT_ANNOTATED_CDS"/>
    <property type="molecule type" value="Genomic_DNA"/>
</dbReference>
<dbReference type="Gramene" id="KQL04055">
    <property type="protein sequence ID" value="KQL04055"/>
    <property type="gene ID" value="SETIT_005401mg"/>
</dbReference>
<sequence>MGIPVEYLRRRGFGACGVGGIRQLGTAAAGWRE</sequence>
<evidence type="ECO:0000313" key="2">
    <source>
        <dbReference type="Proteomes" id="UP000004995"/>
    </source>
</evidence>
<dbReference type="AlphaFoldDB" id="K3XTZ4"/>
<organism evidence="1 2">
    <name type="scientific">Setaria italica</name>
    <name type="common">Foxtail millet</name>
    <name type="synonym">Panicum italicum</name>
    <dbReference type="NCBI Taxonomy" id="4555"/>
    <lineage>
        <taxon>Eukaryota</taxon>
        <taxon>Viridiplantae</taxon>
        <taxon>Streptophyta</taxon>
        <taxon>Embryophyta</taxon>
        <taxon>Tracheophyta</taxon>
        <taxon>Spermatophyta</taxon>
        <taxon>Magnoliopsida</taxon>
        <taxon>Liliopsida</taxon>
        <taxon>Poales</taxon>
        <taxon>Poaceae</taxon>
        <taxon>PACMAD clade</taxon>
        <taxon>Panicoideae</taxon>
        <taxon>Panicodae</taxon>
        <taxon>Paniceae</taxon>
        <taxon>Cenchrinae</taxon>
        <taxon>Setaria</taxon>
    </lineage>
</organism>
<dbReference type="InParanoid" id="K3XTZ4"/>